<name>A0A5B7I068_PORTR</name>
<evidence type="ECO:0000256" key="1">
    <source>
        <dbReference type="SAM" id="MobiDB-lite"/>
    </source>
</evidence>
<feature type="region of interest" description="Disordered" evidence="1">
    <location>
        <begin position="51"/>
        <end position="74"/>
    </location>
</feature>
<evidence type="ECO:0000313" key="2">
    <source>
        <dbReference type="EMBL" id="MPC78721.1"/>
    </source>
</evidence>
<feature type="compositionally biased region" description="Polar residues" evidence="1">
    <location>
        <begin position="65"/>
        <end position="74"/>
    </location>
</feature>
<proteinExistence type="predicted"/>
<reference evidence="2 3" key="1">
    <citation type="submission" date="2019-05" db="EMBL/GenBank/DDBJ databases">
        <title>Another draft genome of Portunus trituberculatus and its Hox gene families provides insights of decapod evolution.</title>
        <authorList>
            <person name="Jeong J.-H."/>
            <person name="Song I."/>
            <person name="Kim S."/>
            <person name="Choi T."/>
            <person name="Kim D."/>
            <person name="Ryu S."/>
            <person name="Kim W."/>
        </authorList>
    </citation>
    <scope>NUCLEOTIDE SEQUENCE [LARGE SCALE GENOMIC DNA]</scope>
    <source>
        <tissue evidence="2">Muscle</tissue>
    </source>
</reference>
<evidence type="ECO:0000313" key="3">
    <source>
        <dbReference type="Proteomes" id="UP000324222"/>
    </source>
</evidence>
<keyword evidence="3" id="KW-1185">Reference proteome</keyword>
<dbReference type="Proteomes" id="UP000324222">
    <property type="component" value="Unassembled WGS sequence"/>
</dbReference>
<dbReference type="EMBL" id="VSRR010049185">
    <property type="protein sequence ID" value="MPC78721.1"/>
    <property type="molecule type" value="Genomic_DNA"/>
</dbReference>
<sequence>MGSPHTPPSSTYPHYLLSNHSIAFCVRNMQRGGGWICMCHVKQSDTNMKAAEGGDLSRIPRLRGRQTSQPKLQD</sequence>
<accession>A0A5B7I068</accession>
<organism evidence="2 3">
    <name type="scientific">Portunus trituberculatus</name>
    <name type="common">Swimming crab</name>
    <name type="synonym">Neptunus trituberculatus</name>
    <dbReference type="NCBI Taxonomy" id="210409"/>
    <lineage>
        <taxon>Eukaryota</taxon>
        <taxon>Metazoa</taxon>
        <taxon>Ecdysozoa</taxon>
        <taxon>Arthropoda</taxon>
        <taxon>Crustacea</taxon>
        <taxon>Multicrustacea</taxon>
        <taxon>Malacostraca</taxon>
        <taxon>Eumalacostraca</taxon>
        <taxon>Eucarida</taxon>
        <taxon>Decapoda</taxon>
        <taxon>Pleocyemata</taxon>
        <taxon>Brachyura</taxon>
        <taxon>Eubrachyura</taxon>
        <taxon>Portunoidea</taxon>
        <taxon>Portunidae</taxon>
        <taxon>Portuninae</taxon>
        <taxon>Portunus</taxon>
    </lineage>
</organism>
<gene>
    <name evidence="2" type="ORF">E2C01_073218</name>
</gene>
<protein>
    <submittedName>
        <fullName evidence="2">Uncharacterized protein</fullName>
    </submittedName>
</protein>
<dbReference type="AlphaFoldDB" id="A0A5B7I068"/>
<comment type="caution">
    <text evidence="2">The sequence shown here is derived from an EMBL/GenBank/DDBJ whole genome shotgun (WGS) entry which is preliminary data.</text>
</comment>